<name>A0A8J3J7M0_9ACTN</name>
<evidence type="ECO:0000313" key="2">
    <source>
        <dbReference type="EMBL" id="GID13495.1"/>
    </source>
</evidence>
<evidence type="ECO:0000256" key="1">
    <source>
        <dbReference type="SAM" id="MobiDB-lite"/>
    </source>
</evidence>
<proteinExistence type="predicted"/>
<feature type="region of interest" description="Disordered" evidence="1">
    <location>
        <begin position="75"/>
        <end position="117"/>
    </location>
</feature>
<evidence type="ECO:0000313" key="3">
    <source>
        <dbReference type="Proteomes" id="UP000612808"/>
    </source>
</evidence>
<comment type="caution">
    <text evidence="2">The sequence shown here is derived from an EMBL/GenBank/DDBJ whole genome shotgun (WGS) entry which is preliminary data.</text>
</comment>
<organism evidence="2 3">
    <name type="scientific">Actinocatenispora rupis</name>
    <dbReference type="NCBI Taxonomy" id="519421"/>
    <lineage>
        <taxon>Bacteria</taxon>
        <taxon>Bacillati</taxon>
        <taxon>Actinomycetota</taxon>
        <taxon>Actinomycetes</taxon>
        <taxon>Micromonosporales</taxon>
        <taxon>Micromonosporaceae</taxon>
        <taxon>Actinocatenispora</taxon>
    </lineage>
</organism>
<sequence length="117" mass="11534">MGSSAVRDEAEKLVSEVFAAAARAARDVPGDPGCRCPVCRTVEAVRAPDPAVASRVAGAVGDVASGVAGLLRSLSDLATDTPRHTADDEPDGTGPSAEHDGPAGTGGAEQKGDGGCH</sequence>
<keyword evidence="3" id="KW-1185">Reference proteome</keyword>
<protein>
    <submittedName>
        <fullName evidence="2">Uncharacterized protein</fullName>
    </submittedName>
</protein>
<dbReference type="AlphaFoldDB" id="A0A8J3J7M0"/>
<dbReference type="EMBL" id="BOMB01000024">
    <property type="protein sequence ID" value="GID13495.1"/>
    <property type="molecule type" value="Genomic_DNA"/>
</dbReference>
<gene>
    <name evidence="2" type="ORF">Aru02nite_43840</name>
</gene>
<accession>A0A8J3J7M0</accession>
<dbReference type="Proteomes" id="UP000612808">
    <property type="component" value="Unassembled WGS sequence"/>
</dbReference>
<reference evidence="2" key="1">
    <citation type="submission" date="2021-01" db="EMBL/GenBank/DDBJ databases">
        <title>Whole genome shotgun sequence of Actinocatenispora rupis NBRC 107355.</title>
        <authorList>
            <person name="Komaki H."/>
            <person name="Tamura T."/>
        </authorList>
    </citation>
    <scope>NUCLEOTIDE SEQUENCE</scope>
    <source>
        <strain evidence="2">NBRC 107355</strain>
    </source>
</reference>
<dbReference type="RefSeq" id="WP_203660583.1">
    <property type="nucleotide sequence ID" value="NZ_BAAAZM010000011.1"/>
</dbReference>